<name>A0A9D7XRC9_9BACT</name>
<evidence type="ECO:0000313" key="2">
    <source>
        <dbReference type="EMBL" id="MBK9981163.1"/>
    </source>
</evidence>
<proteinExistence type="predicted"/>
<evidence type="ECO:0000259" key="1">
    <source>
        <dbReference type="PROSITE" id="PS50093"/>
    </source>
</evidence>
<organism evidence="2 3">
    <name type="scientific">Candidatus Opimibacter skivensis</name>
    <dbReference type="NCBI Taxonomy" id="2982028"/>
    <lineage>
        <taxon>Bacteria</taxon>
        <taxon>Pseudomonadati</taxon>
        <taxon>Bacteroidota</taxon>
        <taxon>Saprospiria</taxon>
        <taxon>Saprospirales</taxon>
        <taxon>Saprospiraceae</taxon>
        <taxon>Candidatus Opimibacter</taxon>
    </lineage>
</organism>
<dbReference type="SUPFAM" id="SSF49299">
    <property type="entry name" value="PKD domain"/>
    <property type="match status" value="2"/>
</dbReference>
<sequence>MNSYSSNVMISTKTFLRLTILFSSIFLLSNQDLKATHIVGGDMTYRCLGNNIYEIKLTMRRDCFQGAANAQFDDPASIGIYDGISHQLLVDLLGFPGGELRINFNADDTLNEFLHSDCSVVSGDVCVHTTMYIKNIVLPYRASGYTLAYQRCCRNGTLNNIVDPLNTGMTIVAELSGTAQLECNSSPQFLAYPSIYVCVNKDIDFDAHAVDLEHDSLVYSLCTPYAGGSISNNKPQPPPQPPYDLVAWKPPYNLGNLLGGVPLKIDPKTGRLSGKPNAIGQYIVGYCVTAYKRGTNIITGITRRDFQYNVRMCRDVPVANFNAPSLDCSNDNLTITFDNQSILADDYLWIFDYDHKSTSDTSTDFEPSYTFPHEGFFNVALIVRDSGMFCHDTIIHQVGVFNTQIDADFTYDVSACGEDGITLNVQDSSYGFNPNYPAATFQWLLTVNALNGNIFPSTLQNPTFHFDLDGPQTACISFIVTSTNGCSATKTQCFEVRELELPFNPLSGHLCRGDSVLLLDAVCDLNYSWSPTAGIFYDDVVCDLIAFPNLTTDYMLTVTDGLCTVTGHSQVEVQQLPVLAFSSETDCKSLTANFTNSSTGNLYHWDFGVAGSPGSNDINPVFTFPDSGIYTIVLSSRDGCDVSTSQQITVNAISETLDDQTINCFQPTISLNPDNNSGYLYSWSNGSHDANPSVTVQNDTTFIVTISSPGLPGCEIVDSIRVIIPTPFDVKAPKDSTNCNVSEVSLTALLTGVSPDDVDFKWTLKGNTTPIGFSQTIVVNPSVTSTYYVMATDSLGCSKTDSVTISKSDPGFVVNAPADSIYCDQQIITLNASSIPGVTFAWFNEAGDTIGTEASIDVTPGLPACFRVVGTDPLGCQSDSTVCLTPTYLSLGITGGQGICLDGEATICVTNTHQEQNLNYLWNTGAVDSCITVSPAVTTPYSVIVTNADLGCTDTLSSTITVNLFDPVDVIITSSLDTVILGSPVQPQLFVNQDPTFGYIWTSSGGDAVPSVWNPNVTPTIAGDVTYTVTVENAEGCKGIASYTLKVLNPPCNDEDIFLPTAFTPNGDNVNDVLFVRSNFISTLDLHIYNRWGQEVFKTNDQLKGWDGTFKGERLSPDVFGYYMNITCPNGRSFSKKGNITLLE</sequence>
<evidence type="ECO:0000313" key="3">
    <source>
        <dbReference type="Proteomes" id="UP000808337"/>
    </source>
</evidence>
<dbReference type="AlphaFoldDB" id="A0A9D7XRC9"/>
<dbReference type="EMBL" id="JADKGY010000001">
    <property type="protein sequence ID" value="MBK9981163.1"/>
    <property type="molecule type" value="Genomic_DNA"/>
</dbReference>
<feature type="domain" description="PKD" evidence="1">
    <location>
        <begin position="603"/>
        <end position="657"/>
    </location>
</feature>
<dbReference type="Proteomes" id="UP000808337">
    <property type="component" value="Unassembled WGS sequence"/>
</dbReference>
<dbReference type="Pfam" id="PF13585">
    <property type="entry name" value="CHU_C"/>
    <property type="match status" value="1"/>
</dbReference>
<dbReference type="Gene3D" id="2.60.40.10">
    <property type="entry name" value="Immunoglobulins"/>
    <property type="match status" value="3"/>
</dbReference>
<dbReference type="PROSITE" id="PS50093">
    <property type="entry name" value="PKD"/>
    <property type="match status" value="1"/>
</dbReference>
<gene>
    <name evidence="2" type="ORF">IPP15_01835</name>
</gene>
<reference evidence="2 3" key="1">
    <citation type="submission" date="2020-10" db="EMBL/GenBank/DDBJ databases">
        <title>Connecting structure to function with the recovery of over 1000 high-quality activated sludge metagenome-assembled genomes encoding full-length rRNA genes using long-read sequencing.</title>
        <authorList>
            <person name="Singleton C.M."/>
            <person name="Petriglieri F."/>
            <person name="Kristensen J.M."/>
            <person name="Kirkegaard R.H."/>
            <person name="Michaelsen T.Y."/>
            <person name="Andersen M.H."/>
            <person name="Karst S.M."/>
            <person name="Dueholm M.S."/>
            <person name="Nielsen P.H."/>
            <person name="Albertsen M."/>
        </authorList>
    </citation>
    <scope>NUCLEOTIDE SEQUENCE [LARGE SCALE GENOMIC DNA]</scope>
    <source>
        <strain evidence="2">Ribe_18-Q3-R11-54_MAXAC.273</strain>
    </source>
</reference>
<dbReference type="InterPro" id="IPR026341">
    <property type="entry name" value="T9SS_type_B"/>
</dbReference>
<protein>
    <submittedName>
        <fullName evidence="2">Gliding motility-associated C-terminal domain-containing protein</fullName>
    </submittedName>
</protein>
<dbReference type="InterPro" id="IPR013783">
    <property type="entry name" value="Ig-like_fold"/>
</dbReference>
<dbReference type="InterPro" id="IPR035986">
    <property type="entry name" value="PKD_dom_sf"/>
</dbReference>
<accession>A0A9D7XRC9</accession>
<dbReference type="CDD" id="cd00146">
    <property type="entry name" value="PKD"/>
    <property type="match status" value="1"/>
</dbReference>
<dbReference type="NCBIfam" id="TIGR04131">
    <property type="entry name" value="Bac_Flav_CTERM"/>
    <property type="match status" value="1"/>
</dbReference>
<comment type="caution">
    <text evidence="2">The sequence shown here is derived from an EMBL/GenBank/DDBJ whole genome shotgun (WGS) entry which is preliminary data.</text>
</comment>
<dbReference type="InterPro" id="IPR000601">
    <property type="entry name" value="PKD_dom"/>
</dbReference>